<keyword evidence="2" id="KW-0812">Transmembrane</keyword>
<sequence>MVQPATQKASRLARWWMRTRDVPEVMPLYACLAFAVGIAGYTTKKVYFNADAGSFVNVNTRGDPLAQAEATKLPEDPYEKKHSVFWHVAQIKVDRDGANVGVFDNRTRPHQYSKPGYEGTGAIAPQ</sequence>
<dbReference type="OrthoDB" id="524089at2759"/>
<feature type="transmembrane region" description="Helical" evidence="2">
    <location>
        <begin position="25"/>
        <end position="42"/>
    </location>
</feature>
<dbReference type="Proteomes" id="UP000054498">
    <property type="component" value="Unassembled WGS sequence"/>
</dbReference>
<gene>
    <name evidence="3" type="ORF">MNEG_8863</name>
</gene>
<reference evidence="3 4" key="1">
    <citation type="journal article" date="2013" name="BMC Genomics">
        <title>Reconstruction of the lipid metabolism for the microalga Monoraphidium neglectum from its genome sequence reveals characteristics suitable for biofuel production.</title>
        <authorList>
            <person name="Bogen C."/>
            <person name="Al-Dilaimi A."/>
            <person name="Albersmeier A."/>
            <person name="Wichmann J."/>
            <person name="Grundmann M."/>
            <person name="Rupp O."/>
            <person name="Lauersen K.J."/>
            <person name="Blifernez-Klassen O."/>
            <person name="Kalinowski J."/>
            <person name="Goesmann A."/>
            <person name="Mussgnug J.H."/>
            <person name="Kruse O."/>
        </authorList>
    </citation>
    <scope>NUCLEOTIDE SEQUENCE [LARGE SCALE GENOMIC DNA]</scope>
    <source>
        <strain evidence="3 4">SAG 48.87</strain>
    </source>
</reference>
<dbReference type="EMBL" id="KK101957">
    <property type="protein sequence ID" value="KIY99097.1"/>
    <property type="molecule type" value="Genomic_DNA"/>
</dbReference>
<dbReference type="GeneID" id="25741738"/>
<organism evidence="3 4">
    <name type="scientific">Monoraphidium neglectum</name>
    <dbReference type="NCBI Taxonomy" id="145388"/>
    <lineage>
        <taxon>Eukaryota</taxon>
        <taxon>Viridiplantae</taxon>
        <taxon>Chlorophyta</taxon>
        <taxon>core chlorophytes</taxon>
        <taxon>Chlorophyceae</taxon>
        <taxon>CS clade</taxon>
        <taxon>Sphaeropleales</taxon>
        <taxon>Selenastraceae</taxon>
        <taxon>Monoraphidium</taxon>
    </lineage>
</organism>
<evidence type="ECO:0000313" key="4">
    <source>
        <dbReference type="Proteomes" id="UP000054498"/>
    </source>
</evidence>
<keyword evidence="4" id="KW-1185">Reference proteome</keyword>
<keyword evidence="2" id="KW-0472">Membrane</keyword>
<evidence type="ECO:0000313" key="3">
    <source>
        <dbReference type="EMBL" id="KIY99097.1"/>
    </source>
</evidence>
<dbReference type="AlphaFoldDB" id="A0A0D2JID4"/>
<dbReference type="KEGG" id="mng:MNEG_8863"/>
<feature type="region of interest" description="Disordered" evidence="1">
    <location>
        <begin position="104"/>
        <end position="126"/>
    </location>
</feature>
<keyword evidence="2" id="KW-1133">Transmembrane helix</keyword>
<accession>A0A0D2JID4</accession>
<proteinExistence type="predicted"/>
<evidence type="ECO:0000256" key="2">
    <source>
        <dbReference type="SAM" id="Phobius"/>
    </source>
</evidence>
<protein>
    <submittedName>
        <fullName evidence="3">Uncharacterized protein</fullName>
    </submittedName>
</protein>
<dbReference type="RefSeq" id="XP_013898117.1">
    <property type="nucleotide sequence ID" value="XM_014042663.1"/>
</dbReference>
<evidence type="ECO:0000256" key="1">
    <source>
        <dbReference type="SAM" id="MobiDB-lite"/>
    </source>
</evidence>
<name>A0A0D2JID4_9CHLO</name>